<name>A0A5M8P2P1_9BACT</name>
<gene>
    <name evidence="1" type="ORF">EZS26_001171</name>
</gene>
<comment type="caution">
    <text evidence="1">The sequence shown here is derived from an EMBL/GenBank/DDBJ whole genome shotgun (WGS) entry which is preliminary data.</text>
</comment>
<reference evidence="1 2" key="1">
    <citation type="submission" date="2019-03" db="EMBL/GenBank/DDBJ databases">
        <title>Single cell metagenomics reveals metabolic interactions within the superorganism composed of flagellate Streblomastix strix and complex community of Bacteroidetes bacteria on its surface.</title>
        <authorList>
            <person name="Treitli S.C."/>
            <person name="Kolisko M."/>
            <person name="Husnik F."/>
            <person name="Keeling P."/>
            <person name="Hampl V."/>
        </authorList>
    </citation>
    <scope>NUCLEOTIDE SEQUENCE [LARGE SCALE GENOMIC DNA]</scope>
    <source>
        <strain evidence="1">St1</strain>
    </source>
</reference>
<accession>A0A5M8P2P1</accession>
<protein>
    <submittedName>
        <fullName evidence="1">Uncharacterized protein</fullName>
    </submittedName>
</protein>
<evidence type="ECO:0000313" key="1">
    <source>
        <dbReference type="EMBL" id="KAA6302664.1"/>
    </source>
</evidence>
<organism evidence="1 2">
    <name type="scientific">Candidatus Ordinivivax streblomastigis</name>
    <dbReference type="NCBI Taxonomy" id="2540710"/>
    <lineage>
        <taxon>Bacteria</taxon>
        <taxon>Pseudomonadati</taxon>
        <taxon>Bacteroidota</taxon>
        <taxon>Bacteroidia</taxon>
        <taxon>Bacteroidales</taxon>
        <taxon>Candidatus Ordinivivax</taxon>
    </lineage>
</organism>
<dbReference type="EMBL" id="SNRX01000006">
    <property type="protein sequence ID" value="KAA6302664.1"/>
    <property type="molecule type" value="Genomic_DNA"/>
</dbReference>
<evidence type="ECO:0000313" key="2">
    <source>
        <dbReference type="Proteomes" id="UP000324575"/>
    </source>
</evidence>
<dbReference type="AlphaFoldDB" id="A0A5M8P2P1"/>
<sequence>MKVPKNDIVCLDLFNSISLAVKLFMLNTHITSDRSREY</sequence>
<dbReference type="Proteomes" id="UP000324575">
    <property type="component" value="Unassembled WGS sequence"/>
</dbReference>
<proteinExistence type="predicted"/>